<keyword evidence="2" id="KW-0808">Transferase</keyword>
<keyword evidence="1" id="KW-0812">Transmembrane</keyword>
<organism evidence="2 3">
    <name type="scientific">Roseibium denhamense</name>
    <dbReference type="NCBI Taxonomy" id="76305"/>
    <lineage>
        <taxon>Bacteria</taxon>
        <taxon>Pseudomonadati</taxon>
        <taxon>Pseudomonadota</taxon>
        <taxon>Alphaproteobacteria</taxon>
        <taxon>Hyphomicrobiales</taxon>
        <taxon>Stappiaceae</taxon>
        <taxon>Roseibium</taxon>
    </lineage>
</organism>
<accession>A0ABY1N6A0</accession>
<feature type="transmembrane region" description="Helical" evidence="1">
    <location>
        <begin position="33"/>
        <end position="61"/>
    </location>
</feature>
<keyword evidence="1" id="KW-0472">Membrane</keyword>
<feature type="transmembrane region" description="Helical" evidence="1">
    <location>
        <begin position="105"/>
        <end position="123"/>
    </location>
</feature>
<dbReference type="Gene3D" id="3.30.565.10">
    <property type="entry name" value="Histidine kinase-like ATPase, C-terminal domain"/>
    <property type="match status" value="1"/>
</dbReference>
<feature type="transmembrane region" description="Helical" evidence="1">
    <location>
        <begin position="73"/>
        <end position="99"/>
    </location>
</feature>
<dbReference type="RefSeq" id="WP_155189479.1">
    <property type="nucleotide sequence ID" value="NZ_BAAAEA010000001.1"/>
</dbReference>
<evidence type="ECO:0000256" key="1">
    <source>
        <dbReference type="SAM" id="Phobius"/>
    </source>
</evidence>
<keyword evidence="3" id="KW-1185">Reference proteome</keyword>
<evidence type="ECO:0000313" key="2">
    <source>
        <dbReference type="EMBL" id="SMP00954.1"/>
    </source>
</evidence>
<keyword evidence="1" id="KW-1133">Transmembrane helix</keyword>
<proteinExistence type="predicted"/>
<protein>
    <submittedName>
        <fullName evidence="2">Two-component system, cell cycle sensor histidine kinase DivJ</fullName>
    </submittedName>
</protein>
<gene>
    <name evidence="2" type="ORF">SAMN06265374_0291</name>
</gene>
<evidence type="ECO:0000313" key="3">
    <source>
        <dbReference type="Proteomes" id="UP001157914"/>
    </source>
</evidence>
<comment type="caution">
    <text evidence="2">The sequence shown here is derived from an EMBL/GenBank/DDBJ whole genome shotgun (WGS) entry which is preliminary data.</text>
</comment>
<dbReference type="Proteomes" id="UP001157914">
    <property type="component" value="Unassembled WGS sequence"/>
</dbReference>
<reference evidence="2 3" key="1">
    <citation type="submission" date="2017-05" db="EMBL/GenBank/DDBJ databases">
        <authorList>
            <person name="Varghese N."/>
            <person name="Submissions S."/>
        </authorList>
    </citation>
    <scope>NUCLEOTIDE SEQUENCE [LARGE SCALE GENOMIC DNA]</scope>
    <source>
        <strain evidence="2 3">DSM 15949</strain>
    </source>
</reference>
<keyword evidence="2" id="KW-0418">Kinase</keyword>
<name>A0ABY1N6A0_9HYPH</name>
<dbReference type="EMBL" id="FXTT01000001">
    <property type="protein sequence ID" value="SMP00954.1"/>
    <property type="molecule type" value="Genomic_DNA"/>
</dbReference>
<sequence>MTALLAMAWMFCQWPLALYLSRTGCLDRAIGLSGILFAVFLGAICFLTGGLQSFAIMWLVLPPIEAAFAGRRTTAATVTGVAAAILTGLAILAPIAPIVGPVPPFAQAVTVFAAVVYAGVLALRIASDRQTARELVAWSNRKFETLSTLGSDVVGELSDGGKVQVLGGPAAEIFGAAPARAGSDWLFHRVHVADRPLFLTQYSNVRETGNPVSFCLRIRTGEELPGEAGQATHQSMQVRLSADPGLKPGNGGSRDFPVLIALRISEADAEPLAEQNQAGEKSVTSDLMQLLAQRHWDALSRVEQVHASHRSPANGDLDAAIVAARATLQDFQGVLSDHAVPKGAPPAAMRQVRLADVSERICSMLAPAAEKAGVTLQPEGLEGLPEISADGGLLRQAMCVLVFTMIETAERDAQVSIHASRLGARVEVKLSVSQPNAALKWSCWPSDAVVNKAGLQLKQAGADLRIDRTLGSGDRIIISFPVHLPTAMLADGSELKSTVQSPIQKAG</sequence>
<dbReference type="GO" id="GO:0016301">
    <property type="term" value="F:kinase activity"/>
    <property type="evidence" value="ECO:0007669"/>
    <property type="project" value="UniProtKB-KW"/>
</dbReference>
<dbReference type="InterPro" id="IPR036890">
    <property type="entry name" value="HATPase_C_sf"/>
</dbReference>